<evidence type="ECO:0000256" key="1">
    <source>
        <dbReference type="SAM" id="MobiDB-lite"/>
    </source>
</evidence>
<feature type="compositionally biased region" description="Low complexity" evidence="1">
    <location>
        <begin position="170"/>
        <end position="180"/>
    </location>
</feature>
<evidence type="ECO:0000313" key="2">
    <source>
        <dbReference type="EMBL" id="KAL0819048.1"/>
    </source>
</evidence>
<dbReference type="Gene3D" id="1.25.40.10">
    <property type="entry name" value="Tetratricopeptide repeat domain"/>
    <property type="match status" value="1"/>
</dbReference>
<name>A0ABD0SGT1_LOXSC</name>
<dbReference type="SUPFAM" id="SSF81901">
    <property type="entry name" value="HCP-like"/>
    <property type="match status" value="1"/>
</dbReference>
<dbReference type="Proteomes" id="UP001549921">
    <property type="component" value="Unassembled WGS sequence"/>
</dbReference>
<gene>
    <name evidence="2" type="ORF">ABMA28_008327</name>
</gene>
<dbReference type="EMBL" id="JBEDNZ010000021">
    <property type="protein sequence ID" value="KAL0819048.1"/>
    <property type="molecule type" value="Genomic_DNA"/>
</dbReference>
<dbReference type="InterPro" id="IPR006597">
    <property type="entry name" value="Sel1-like"/>
</dbReference>
<comment type="caution">
    <text evidence="2">The sequence shown here is derived from an EMBL/GenBank/DDBJ whole genome shotgun (WGS) entry which is preliminary data.</text>
</comment>
<dbReference type="SMART" id="SM00671">
    <property type="entry name" value="SEL1"/>
    <property type="match status" value="2"/>
</dbReference>
<protein>
    <submittedName>
        <fullName evidence="2">Uncharacterized protein</fullName>
    </submittedName>
</protein>
<dbReference type="PANTHER" id="PTHR45011:SF1">
    <property type="entry name" value="DAP3-BINDING CELL DEATH ENHANCER 1"/>
    <property type="match status" value="1"/>
</dbReference>
<dbReference type="AlphaFoldDB" id="A0ABD0SGT1"/>
<sequence length="359" mass="40261">MWKYVSRRIRDTFERSANHFDKRGTTGVVNATGNVNEEKNKRSSPPCCWFTTRRCWNSSQQGNNTNNNYKWNFEQLTSSWIGAITWSSALVIGWYTSQLIHLKYRYHAKKYQEKCPTALLSSLSPYIKSVNKNPVYLNSVSKIEQILSHFAPTVHLVSNDQDGDKKERIPSTSSSSTSPDSSDDALGDVLNSIENKLGLAAIENGQLQDGLNLLRSAANRNHAPALYNLGLCYEIGLGVKIDEKVAMEMYRSAAALEHPGALYNLGIYYGQGRGGLARDTDTATRLLRLAAVQGQKDAIDALKSLDLDPEPQHKNNVDSWSYQFNHHVAENSSIIPTPTSLFVENVNFHHLQKYEATVY</sequence>
<accession>A0ABD0SGT1</accession>
<dbReference type="InterPro" id="IPR052748">
    <property type="entry name" value="ISR_Activator"/>
</dbReference>
<reference evidence="2 3" key="1">
    <citation type="submission" date="2024-06" db="EMBL/GenBank/DDBJ databases">
        <title>A chromosome-level genome assembly of beet webworm, Loxostege sticticalis.</title>
        <authorList>
            <person name="Zhang Y."/>
        </authorList>
    </citation>
    <scope>NUCLEOTIDE SEQUENCE [LARGE SCALE GENOMIC DNA]</scope>
    <source>
        <strain evidence="2">AQ028</strain>
        <tissue evidence="2">Male pupae</tissue>
    </source>
</reference>
<dbReference type="Pfam" id="PF08238">
    <property type="entry name" value="Sel1"/>
    <property type="match status" value="2"/>
</dbReference>
<feature type="region of interest" description="Disordered" evidence="1">
    <location>
        <begin position="158"/>
        <end position="184"/>
    </location>
</feature>
<dbReference type="PANTHER" id="PTHR45011">
    <property type="entry name" value="DAP3-BINDING CELL DEATH ENHANCER 1"/>
    <property type="match status" value="1"/>
</dbReference>
<evidence type="ECO:0000313" key="3">
    <source>
        <dbReference type="Proteomes" id="UP001549921"/>
    </source>
</evidence>
<dbReference type="InterPro" id="IPR011990">
    <property type="entry name" value="TPR-like_helical_dom_sf"/>
</dbReference>
<organism evidence="2 3">
    <name type="scientific">Loxostege sticticalis</name>
    <name type="common">Beet webworm moth</name>
    <dbReference type="NCBI Taxonomy" id="481309"/>
    <lineage>
        <taxon>Eukaryota</taxon>
        <taxon>Metazoa</taxon>
        <taxon>Ecdysozoa</taxon>
        <taxon>Arthropoda</taxon>
        <taxon>Hexapoda</taxon>
        <taxon>Insecta</taxon>
        <taxon>Pterygota</taxon>
        <taxon>Neoptera</taxon>
        <taxon>Endopterygota</taxon>
        <taxon>Lepidoptera</taxon>
        <taxon>Glossata</taxon>
        <taxon>Ditrysia</taxon>
        <taxon>Pyraloidea</taxon>
        <taxon>Crambidae</taxon>
        <taxon>Pyraustinae</taxon>
        <taxon>Loxostege</taxon>
    </lineage>
</organism>
<proteinExistence type="predicted"/>